<evidence type="ECO:0000313" key="2">
    <source>
        <dbReference type="Proteomes" id="UP000315540"/>
    </source>
</evidence>
<evidence type="ECO:0000313" key="1">
    <source>
        <dbReference type="EMBL" id="TPN81381.1"/>
    </source>
</evidence>
<dbReference type="RefSeq" id="WP_140597749.1">
    <property type="nucleotide sequence ID" value="NZ_VFWZ01000011.1"/>
</dbReference>
<name>A0A504J5A2_9FLAO</name>
<reference evidence="1 2" key="1">
    <citation type="submission" date="2019-06" db="EMBL/GenBank/DDBJ databases">
        <authorList>
            <person name="Meng X."/>
        </authorList>
    </citation>
    <scope>NUCLEOTIDE SEQUENCE [LARGE SCALE GENOMIC DNA]</scope>
    <source>
        <strain evidence="1 2">M625</strain>
    </source>
</reference>
<gene>
    <name evidence="1" type="ORF">FHK87_25690</name>
</gene>
<dbReference type="Proteomes" id="UP000315540">
    <property type="component" value="Unassembled WGS sequence"/>
</dbReference>
<dbReference type="AlphaFoldDB" id="A0A504J5A2"/>
<accession>A0A504J5A2</accession>
<organism evidence="1 2">
    <name type="scientific">Aquimarina algicola</name>
    <dbReference type="NCBI Taxonomy" id="2589995"/>
    <lineage>
        <taxon>Bacteria</taxon>
        <taxon>Pseudomonadati</taxon>
        <taxon>Bacteroidota</taxon>
        <taxon>Flavobacteriia</taxon>
        <taxon>Flavobacteriales</taxon>
        <taxon>Flavobacteriaceae</taxon>
        <taxon>Aquimarina</taxon>
    </lineage>
</organism>
<protein>
    <submittedName>
        <fullName evidence="1">Uncharacterized protein</fullName>
    </submittedName>
</protein>
<dbReference type="OrthoDB" id="1191003at2"/>
<comment type="caution">
    <text evidence="1">The sequence shown here is derived from an EMBL/GenBank/DDBJ whole genome shotgun (WGS) entry which is preliminary data.</text>
</comment>
<sequence length="78" mass="8257">MKKSILKITGVQQLSKTSQQKINGGSTSSGCPIGRCFDASMTDVDVDNSYCIVFGSSGELCFGTIQQNSVGEPEKCCI</sequence>
<proteinExistence type="predicted"/>
<keyword evidence="2" id="KW-1185">Reference proteome</keyword>
<dbReference type="EMBL" id="VFWZ01000011">
    <property type="protein sequence ID" value="TPN81381.1"/>
    <property type="molecule type" value="Genomic_DNA"/>
</dbReference>